<dbReference type="EMBL" id="DS469537">
    <property type="protein sequence ID" value="EDO45236.1"/>
    <property type="molecule type" value="Genomic_DNA"/>
</dbReference>
<evidence type="ECO:0000256" key="12">
    <source>
        <dbReference type="SAM" id="Phobius"/>
    </source>
</evidence>
<name>A7RTM1_NEMVE</name>
<dbReference type="SMART" id="SM00028">
    <property type="entry name" value="TPR"/>
    <property type="match status" value="8"/>
</dbReference>
<keyword evidence="4" id="KW-1000">Mitochondrion outer membrane</keyword>
<feature type="region of interest" description="Disordered" evidence="11">
    <location>
        <begin position="38"/>
        <end position="78"/>
    </location>
</feature>
<feature type="repeat" description="TPR" evidence="10">
    <location>
        <begin position="432"/>
        <end position="465"/>
    </location>
</feature>
<dbReference type="Pfam" id="PF13432">
    <property type="entry name" value="TPR_16"/>
    <property type="match status" value="1"/>
</dbReference>
<dbReference type="PhylomeDB" id="A7RTM1"/>
<feature type="repeat" description="TPR" evidence="10">
    <location>
        <begin position="79"/>
        <end position="112"/>
    </location>
</feature>
<dbReference type="eggNOG" id="KOG0547">
    <property type="taxonomic scope" value="Eukaryota"/>
</dbReference>
<feature type="compositionally biased region" description="Basic and acidic residues" evidence="11">
    <location>
        <begin position="50"/>
        <end position="62"/>
    </location>
</feature>
<dbReference type="AlphaFoldDB" id="A7RTM1"/>
<evidence type="ECO:0000256" key="8">
    <source>
        <dbReference type="ARBA" id="ARBA00023136"/>
    </source>
</evidence>
<dbReference type="STRING" id="45351.A7RTM1"/>
<keyword evidence="2 12" id="KW-0812">Transmembrane</keyword>
<sequence length="565" mass="64103">MSSQQSSSGLEKWQIALLIGAPVAVVCVAGAVWYWRNSQEGEEEGEREDEEKGNHEEKKAEDDGASEAKTTNMTPSEQAQVAKLKGNKYFKGCKYEQAIKCYTEAIELCPPENKQDLSTFYQNRAAAYEQMNQFENVVEEATKALELNSKYTKALMRRARALEKLERKQECLQDLTAVCILEGFSNPSWMMHADRVLKDIGRQKAKEHFKNRKPTIPSPTYIKAYLESFSQDEIFSDDLQGQDDVPNDSPFLAALEEIKEKRFDKVIDLCDDEINRGPSPCYARAMALRGTMHTLMSQVKEAIDDLTQVIDMDDDKASTKLKINCLIKRGSLHIQETREAEADQDFKKAILLDPNNSDIYHHRAQIHFLTEKIAEAKEDFEKSIKLNPDFIPARIQLAYCIYKTAVFQQNAVLARGALELFEEISTNNPDNPDALSLHAQVLQEQGQFEEACEKFDTAIKLQPENPVHKVYKGLLMVQWKQDFGKSVELVNEAISIDSKCDFAYETLATLEVQRGNLEKSVELFDKAIDLVRTEGEMAQTFSLREAAIAQHHVTKKMGIVPNFMG</sequence>
<dbReference type="PROSITE" id="PS50005">
    <property type="entry name" value="TPR"/>
    <property type="match status" value="6"/>
</dbReference>
<feature type="compositionally biased region" description="Acidic residues" evidence="11">
    <location>
        <begin position="40"/>
        <end position="49"/>
    </location>
</feature>
<dbReference type="SUPFAM" id="SSF48439">
    <property type="entry name" value="Protein prenylyltransferase"/>
    <property type="match status" value="1"/>
</dbReference>
<feature type="transmembrane region" description="Helical" evidence="12">
    <location>
        <begin position="15"/>
        <end position="35"/>
    </location>
</feature>
<dbReference type="FunCoup" id="A7RTM1">
    <property type="interactions" value="630"/>
</dbReference>
<evidence type="ECO:0000256" key="11">
    <source>
        <dbReference type="SAM" id="MobiDB-lite"/>
    </source>
</evidence>
<accession>A7RTM1</accession>
<feature type="repeat" description="TPR" evidence="10">
    <location>
        <begin position="118"/>
        <end position="151"/>
    </location>
</feature>
<evidence type="ECO:0000256" key="2">
    <source>
        <dbReference type="ARBA" id="ARBA00022692"/>
    </source>
</evidence>
<evidence type="ECO:0000256" key="9">
    <source>
        <dbReference type="ARBA" id="ARBA00038030"/>
    </source>
</evidence>
<dbReference type="Proteomes" id="UP000001593">
    <property type="component" value="Unassembled WGS sequence"/>
</dbReference>
<reference evidence="13 14" key="1">
    <citation type="journal article" date="2007" name="Science">
        <title>Sea anemone genome reveals ancestral eumetazoan gene repertoire and genomic organization.</title>
        <authorList>
            <person name="Putnam N.H."/>
            <person name="Srivastava M."/>
            <person name="Hellsten U."/>
            <person name="Dirks B."/>
            <person name="Chapman J."/>
            <person name="Salamov A."/>
            <person name="Terry A."/>
            <person name="Shapiro H."/>
            <person name="Lindquist E."/>
            <person name="Kapitonov V.V."/>
            <person name="Jurka J."/>
            <person name="Genikhovich G."/>
            <person name="Grigoriev I.V."/>
            <person name="Lucas S.M."/>
            <person name="Steele R.E."/>
            <person name="Finnerty J.R."/>
            <person name="Technau U."/>
            <person name="Martindale M.Q."/>
            <person name="Rokhsar D.S."/>
        </authorList>
    </citation>
    <scope>NUCLEOTIDE SEQUENCE [LARGE SCALE GENOMIC DNA]</scope>
    <source>
        <strain evidence="14">CH2 X CH6</strain>
    </source>
</reference>
<dbReference type="HOGENOM" id="CLU_017516_2_0_1"/>
<dbReference type="Pfam" id="PF07719">
    <property type="entry name" value="TPR_2"/>
    <property type="match status" value="1"/>
</dbReference>
<comment type="subcellular location">
    <subcellularLocation>
        <location evidence="1">Mitochondrion outer membrane</location>
        <topology evidence="1">Single-pass membrane protein</topology>
    </subcellularLocation>
</comment>
<evidence type="ECO:0000313" key="13">
    <source>
        <dbReference type="EMBL" id="EDO45236.1"/>
    </source>
</evidence>
<dbReference type="PANTHER" id="PTHR46208">
    <property type="entry name" value="MITOCHONDRIAL IMPORT RECEPTOR SUBUNIT TOM70"/>
    <property type="match status" value="1"/>
</dbReference>
<feature type="repeat" description="TPR" evidence="10">
    <location>
        <begin position="501"/>
        <end position="534"/>
    </location>
</feature>
<dbReference type="GO" id="GO:0005741">
    <property type="term" value="C:mitochondrial outer membrane"/>
    <property type="evidence" value="ECO:0000318"/>
    <property type="project" value="GO_Central"/>
</dbReference>
<dbReference type="InterPro" id="IPR011990">
    <property type="entry name" value="TPR-like_helical_dom_sf"/>
</dbReference>
<feature type="repeat" description="TPR" evidence="10">
    <location>
        <begin position="323"/>
        <end position="356"/>
    </location>
</feature>
<evidence type="ECO:0000256" key="7">
    <source>
        <dbReference type="ARBA" id="ARBA00023128"/>
    </source>
</evidence>
<evidence type="ECO:0000313" key="14">
    <source>
        <dbReference type="Proteomes" id="UP000001593"/>
    </source>
</evidence>
<keyword evidence="8 12" id="KW-0472">Membrane</keyword>
<keyword evidence="6 12" id="KW-1133">Transmembrane helix</keyword>
<dbReference type="Pfam" id="PF13181">
    <property type="entry name" value="TPR_8"/>
    <property type="match status" value="2"/>
</dbReference>
<dbReference type="GO" id="GO:0045039">
    <property type="term" value="P:protein insertion into mitochondrial inner membrane"/>
    <property type="evidence" value="ECO:0000318"/>
    <property type="project" value="GO_Central"/>
</dbReference>
<keyword evidence="7" id="KW-0496">Mitochondrion</keyword>
<dbReference type="GO" id="GO:0030150">
    <property type="term" value="P:protein import into mitochondrial matrix"/>
    <property type="evidence" value="ECO:0000318"/>
    <property type="project" value="GO_Central"/>
</dbReference>
<evidence type="ECO:0000256" key="1">
    <source>
        <dbReference type="ARBA" id="ARBA00004572"/>
    </source>
</evidence>
<keyword evidence="3" id="KW-0677">Repeat</keyword>
<organism evidence="13 14">
    <name type="scientific">Nematostella vectensis</name>
    <name type="common">Starlet sea anemone</name>
    <dbReference type="NCBI Taxonomy" id="45351"/>
    <lineage>
        <taxon>Eukaryota</taxon>
        <taxon>Metazoa</taxon>
        <taxon>Cnidaria</taxon>
        <taxon>Anthozoa</taxon>
        <taxon>Hexacorallia</taxon>
        <taxon>Actiniaria</taxon>
        <taxon>Edwardsiidae</taxon>
        <taxon>Nematostella</taxon>
    </lineage>
</organism>
<comment type="similarity">
    <text evidence="9">Belongs to the Tom70 family.</text>
</comment>
<proteinExistence type="inferred from homology"/>
<dbReference type="SUPFAM" id="SSF48452">
    <property type="entry name" value="TPR-like"/>
    <property type="match status" value="1"/>
</dbReference>
<evidence type="ECO:0000256" key="10">
    <source>
        <dbReference type="PROSITE-ProRule" id="PRU00339"/>
    </source>
</evidence>
<dbReference type="InterPro" id="IPR013105">
    <property type="entry name" value="TPR_2"/>
</dbReference>
<dbReference type="InterPro" id="IPR019734">
    <property type="entry name" value="TPR_rpt"/>
</dbReference>
<feature type="compositionally biased region" description="Polar residues" evidence="11">
    <location>
        <begin position="68"/>
        <end position="78"/>
    </location>
</feature>
<evidence type="ECO:0000256" key="4">
    <source>
        <dbReference type="ARBA" id="ARBA00022787"/>
    </source>
</evidence>
<dbReference type="KEGG" id="nve:5517331"/>
<evidence type="ECO:0008006" key="15">
    <source>
        <dbReference type="Google" id="ProtNLM"/>
    </source>
</evidence>
<feature type="repeat" description="TPR" evidence="10">
    <location>
        <begin position="357"/>
        <end position="390"/>
    </location>
</feature>
<keyword evidence="14" id="KW-1185">Reference proteome</keyword>
<evidence type="ECO:0000256" key="3">
    <source>
        <dbReference type="ARBA" id="ARBA00022737"/>
    </source>
</evidence>
<evidence type="ECO:0000256" key="5">
    <source>
        <dbReference type="ARBA" id="ARBA00022803"/>
    </source>
</evidence>
<keyword evidence="5 10" id="KW-0802">TPR repeat</keyword>
<dbReference type="Gene3D" id="1.25.40.10">
    <property type="entry name" value="Tetratricopeptide repeat domain"/>
    <property type="match status" value="2"/>
</dbReference>
<evidence type="ECO:0000256" key="6">
    <source>
        <dbReference type="ARBA" id="ARBA00022989"/>
    </source>
</evidence>
<protein>
    <recommendedName>
        <fullName evidence="15">Mitochondrial import receptor subunit TOM70</fullName>
    </recommendedName>
</protein>
<dbReference type="OMA" id="QWRGDIE"/>
<dbReference type="InParanoid" id="A7RTM1"/>
<dbReference type="GO" id="GO:0030943">
    <property type="term" value="F:mitochondrion targeting sequence binding"/>
    <property type="evidence" value="ECO:0000318"/>
    <property type="project" value="GO_Central"/>
</dbReference>
<dbReference type="PANTHER" id="PTHR46208:SF1">
    <property type="entry name" value="MITOCHONDRIAL IMPORT RECEPTOR SUBUNIT TOM70"/>
    <property type="match status" value="1"/>
</dbReference>
<dbReference type="OrthoDB" id="66418at2759"/>
<gene>
    <name evidence="13" type="ORF">NEMVEDRAFT_v1g234457</name>
</gene>